<keyword evidence="6 8" id="KW-0238">DNA-binding</keyword>
<sequence>MALSELEKQRQENIKRNKELLRKLQLDSFTDDITKEVAKAEPKKRKPTTERKPRKREADQPVRKSRRLAGVKTENTEEYARLQAEQEEEERKRKEMERLKQTRLFGDFKLIDLITDKRGKVKDEADIDDDDRNRIQQVLDRVGDRISCGDFHSEIRDCKVLSDKDLEAKRREFDKLHIYQKFDPLSIKITPNRVHSIAFHPSTTNRLVIAGDTTGSVGIWSVDDTTERQGKGDVEEVEPAITLFKPHGKSVSKIVVSETHPSDVYTASYDGSIRKFDLHKQKSVDVAYVYDPWEDNAEDWPLGVSDINWCHDNPHVLYLTTLEGNFYRFDTREEFKLEANQLLRCHDKKIGSFAVNPRVGYQIATASLDRSMRVWDLRNVGQCHWSEFAEQKSPHLYGGFTSRLSVSCVDWNHDNRLVFNGYDDKIHLAHLDGANDWSKTYTIGNGNANPKTAEDLPLDTIKPYETIRHNCQTGRWVSILKSKWQQRPADGVEKFIIANMNRGFDIYDQQGRILAHLNEDVGAVPAVCTMHPTHNWAVGGSANGKAYFFE</sequence>
<comment type="similarity">
    <text evidence="1 8">Belongs to the WD repeat DDB2/WDR76 family.</text>
</comment>
<dbReference type="PROSITE" id="PS50082">
    <property type="entry name" value="WD_REPEATS_2"/>
    <property type="match status" value="1"/>
</dbReference>
<dbReference type="GeneID" id="54781928"/>
<dbReference type="GO" id="GO:0006974">
    <property type="term" value="P:DNA damage response"/>
    <property type="evidence" value="ECO:0007669"/>
    <property type="project" value="UniProtKB-KW"/>
</dbReference>
<evidence type="ECO:0000256" key="4">
    <source>
        <dbReference type="ARBA" id="ARBA00022737"/>
    </source>
</evidence>
<dbReference type="SUPFAM" id="SSF50978">
    <property type="entry name" value="WD40 repeat-like"/>
    <property type="match status" value="1"/>
</dbReference>
<keyword evidence="5 8" id="KW-0227">DNA damage</keyword>
<dbReference type="Pfam" id="PF00400">
    <property type="entry name" value="WD40"/>
    <property type="match status" value="1"/>
</dbReference>
<evidence type="ECO:0000256" key="2">
    <source>
        <dbReference type="ARBA" id="ARBA00021132"/>
    </source>
</evidence>
<organism evidence="10 11">
    <name type="scientific">Diutina rugosa</name>
    <name type="common">Yeast</name>
    <name type="synonym">Candida rugosa</name>
    <dbReference type="NCBI Taxonomy" id="5481"/>
    <lineage>
        <taxon>Eukaryota</taxon>
        <taxon>Fungi</taxon>
        <taxon>Dikarya</taxon>
        <taxon>Ascomycota</taxon>
        <taxon>Saccharomycotina</taxon>
        <taxon>Pichiomycetes</taxon>
        <taxon>Debaryomycetaceae</taxon>
        <taxon>Diutina</taxon>
    </lineage>
</organism>
<dbReference type="OrthoDB" id="9890280at2759"/>
<gene>
    <name evidence="10" type="ORF">DIURU_003277</name>
</gene>
<protein>
    <recommendedName>
        <fullName evidence="2 8">DNA damage-binding protein CMR1</fullName>
    </recommendedName>
</protein>
<dbReference type="GO" id="GO:0003677">
    <property type="term" value="F:DNA binding"/>
    <property type="evidence" value="ECO:0007669"/>
    <property type="project" value="UniProtKB-UniRule"/>
</dbReference>
<dbReference type="Gene3D" id="2.130.10.10">
    <property type="entry name" value="YVTN repeat-like/Quinoprotein amine dehydrogenase"/>
    <property type="match status" value="1"/>
</dbReference>
<dbReference type="InterPro" id="IPR015943">
    <property type="entry name" value="WD40/YVTN_repeat-like_dom_sf"/>
</dbReference>
<accession>A0A642UNL5</accession>
<dbReference type="PROSITE" id="PS50294">
    <property type="entry name" value="WD_REPEATS_REGION"/>
    <property type="match status" value="1"/>
</dbReference>
<dbReference type="EMBL" id="SWFT01000104">
    <property type="protein sequence ID" value="KAA8901332.1"/>
    <property type="molecule type" value="Genomic_DNA"/>
</dbReference>
<dbReference type="InterPro" id="IPR019775">
    <property type="entry name" value="WD40_repeat_CS"/>
</dbReference>
<comment type="function">
    <text evidence="8">DNA-binding protein that binds to both single- and double-stranded DNA. Binds preferentially to UV-damaged DNA. May be involved in DNA-metabolic processes.</text>
</comment>
<evidence type="ECO:0000256" key="9">
    <source>
        <dbReference type="SAM" id="MobiDB-lite"/>
    </source>
</evidence>
<dbReference type="Proteomes" id="UP000449547">
    <property type="component" value="Unassembled WGS sequence"/>
</dbReference>
<evidence type="ECO:0000313" key="10">
    <source>
        <dbReference type="EMBL" id="KAA8901332.1"/>
    </source>
</evidence>
<name>A0A642UNL5_DIURU</name>
<dbReference type="PROSITE" id="PS00678">
    <property type="entry name" value="WD_REPEATS_1"/>
    <property type="match status" value="1"/>
</dbReference>
<keyword evidence="4" id="KW-0677">Repeat</keyword>
<dbReference type="SMART" id="SM00320">
    <property type="entry name" value="WD40"/>
    <property type="match status" value="4"/>
</dbReference>
<keyword evidence="3 7" id="KW-0853">WD repeat</keyword>
<dbReference type="PANTHER" id="PTHR14773:SF0">
    <property type="entry name" value="WD REPEAT-CONTAINING PROTEIN 76"/>
    <property type="match status" value="1"/>
</dbReference>
<dbReference type="PANTHER" id="PTHR14773">
    <property type="entry name" value="WD REPEAT-CONTAINING PROTEIN 76"/>
    <property type="match status" value="1"/>
</dbReference>
<dbReference type="GO" id="GO:0005634">
    <property type="term" value="C:nucleus"/>
    <property type="evidence" value="ECO:0007669"/>
    <property type="project" value="TreeGrafter"/>
</dbReference>
<dbReference type="AlphaFoldDB" id="A0A642UNL5"/>
<evidence type="ECO:0000256" key="3">
    <source>
        <dbReference type="ARBA" id="ARBA00022574"/>
    </source>
</evidence>
<dbReference type="OMA" id="DPNTLYW"/>
<comment type="caution">
    <text evidence="10">The sequence shown here is derived from an EMBL/GenBank/DDBJ whole genome shotgun (WGS) entry which is preliminary data.</text>
</comment>
<dbReference type="RefSeq" id="XP_034011903.1">
    <property type="nucleotide sequence ID" value="XM_034156021.1"/>
</dbReference>
<proteinExistence type="inferred from homology"/>
<dbReference type="GO" id="GO:2000001">
    <property type="term" value="P:regulation of DNA damage checkpoint"/>
    <property type="evidence" value="ECO:0007669"/>
    <property type="project" value="TreeGrafter"/>
</dbReference>
<evidence type="ECO:0000256" key="1">
    <source>
        <dbReference type="ARBA" id="ARBA00005434"/>
    </source>
</evidence>
<dbReference type="InterPro" id="IPR050853">
    <property type="entry name" value="WD_repeat_DNA-damage-binding"/>
</dbReference>
<evidence type="ECO:0000256" key="7">
    <source>
        <dbReference type="PROSITE-ProRule" id="PRU00221"/>
    </source>
</evidence>
<keyword evidence="11" id="KW-1185">Reference proteome</keyword>
<evidence type="ECO:0000256" key="8">
    <source>
        <dbReference type="RuleBase" id="RU365004"/>
    </source>
</evidence>
<reference evidence="10 11" key="1">
    <citation type="submission" date="2019-07" db="EMBL/GenBank/DDBJ databases">
        <title>Genome assembly of two rare yeast pathogens: Diutina rugosa and Trichomonascus ciferrii.</title>
        <authorList>
            <person name="Mixao V."/>
            <person name="Saus E."/>
            <person name="Hansen A."/>
            <person name="Lass-Flor C."/>
            <person name="Gabaldon T."/>
        </authorList>
    </citation>
    <scope>NUCLEOTIDE SEQUENCE [LARGE SCALE GENOMIC DNA]</scope>
    <source>
        <strain evidence="10 11">CBS 613</strain>
    </source>
</reference>
<dbReference type="InterPro" id="IPR001680">
    <property type="entry name" value="WD40_rpt"/>
</dbReference>
<feature type="compositionally biased region" description="Basic and acidic residues" evidence="9">
    <location>
        <begin position="32"/>
        <end position="62"/>
    </location>
</feature>
<feature type="repeat" description="WD" evidence="7">
    <location>
        <begin position="343"/>
        <end position="379"/>
    </location>
</feature>
<evidence type="ECO:0000256" key="5">
    <source>
        <dbReference type="ARBA" id="ARBA00022763"/>
    </source>
</evidence>
<evidence type="ECO:0000313" key="11">
    <source>
        <dbReference type="Proteomes" id="UP000449547"/>
    </source>
</evidence>
<dbReference type="VEuPathDB" id="FungiDB:DIURU_003277"/>
<dbReference type="InterPro" id="IPR036322">
    <property type="entry name" value="WD40_repeat_dom_sf"/>
</dbReference>
<evidence type="ECO:0000256" key="6">
    <source>
        <dbReference type="ARBA" id="ARBA00023125"/>
    </source>
</evidence>
<feature type="region of interest" description="Disordered" evidence="9">
    <location>
        <begin position="31"/>
        <end position="74"/>
    </location>
</feature>